<dbReference type="EMBL" id="SLVX01000020">
    <property type="protein sequence ID" value="TCN38199.1"/>
    <property type="molecule type" value="Genomic_DNA"/>
</dbReference>
<dbReference type="Proteomes" id="UP000295351">
    <property type="component" value="Unassembled WGS sequence"/>
</dbReference>
<keyword evidence="5" id="KW-0964">Secreted</keyword>
<organism evidence="9 10">
    <name type="scientific">Shinella granuli</name>
    <dbReference type="NCBI Taxonomy" id="323621"/>
    <lineage>
        <taxon>Bacteria</taxon>
        <taxon>Pseudomonadati</taxon>
        <taxon>Pseudomonadota</taxon>
        <taxon>Alphaproteobacteria</taxon>
        <taxon>Hyphomicrobiales</taxon>
        <taxon>Rhizobiaceae</taxon>
        <taxon>Shinella</taxon>
    </lineage>
</organism>
<comment type="subcellular location">
    <subcellularLocation>
        <location evidence="1">Bacterial flagellum</location>
    </subcellularLocation>
    <subcellularLocation>
        <location evidence="2">Secreted</location>
    </subcellularLocation>
</comment>
<keyword evidence="9" id="KW-0966">Cell projection</keyword>
<sequence>MSLSAAMKTAQSSFSNVGLQSAVASKNIANASNPNYARRAAILATASSGATVVETQRAQNEALLKQNLLSISKSSGQDTLLAGLTQMKMMMGGEDYELAPSTYLAKLRDNLQTFADKPSEVSLAETVVSDAIDVANSLNSTSNALQKLRAEADADINTAVVELNRLLKEFKTYNDKVRQGTAAGTDVNDALDQRDKLLTGISAIIGVTTVNRTNNDLALYTSDGTVLFETVPRTVSFQPSTTFTAAVDGNQVLIDGVPVQAGAGGNTSAQGSIPALLQVRDYVAPIFQKQLDEIARGVIEVFSEGGMEGLFISNGLPAVTDPGLAAVIKVNPDVISSEGGNPTKLRDGINAVYNTDNNASFSELLNGYAAAFEAPMPFDPDASIETTTTILSFSTSSVGWLEEIRSAATTAGGDKAALLGRTQEALLNVTAVSLDEELALLLDLEQSYKASAKLVAAVDEMIAALLQAAG</sequence>
<comment type="similarity">
    <text evidence="3">Belongs to the flagella basal body rod proteins family.</text>
</comment>
<dbReference type="InterPro" id="IPR010930">
    <property type="entry name" value="Flg_bb/hook_C_dom"/>
</dbReference>
<feature type="domain" description="Flagellar basal-body/hook protein C-terminal" evidence="7">
    <location>
        <begin position="428"/>
        <end position="467"/>
    </location>
</feature>
<dbReference type="GO" id="GO:0009424">
    <property type="term" value="C:bacterial-type flagellum hook"/>
    <property type="evidence" value="ECO:0007669"/>
    <property type="project" value="InterPro"/>
</dbReference>
<dbReference type="Pfam" id="PF06429">
    <property type="entry name" value="Flg_bbr_C"/>
    <property type="match status" value="1"/>
</dbReference>
<reference evidence="9 10" key="1">
    <citation type="submission" date="2019-03" db="EMBL/GenBank/DDBJ databases">
        <title>Genomic Encyclopedia of Type Strains, Phase IV (KMG-IV): sequencing the most valuable type-strain genomes for metagenomic binning, comparative biology and taxonomic classification.</title>
        <authorList>
            <person name="Goeker M."/>
        </authorList>
    </citation>
    <scope>NUCLEOTIDE SEQUENCE [LARGE SCALE GENOMIC DNA]</scope>
    <source>
        <strain evidence="9 10">DSM 18401</strain>
    </source>
</reference>
<accession>A0A4R2CGL1</accession>
<dbReference type="PANTHER" id="PTHR30033:SF1">
    <property type="entry name" value="FLAGELLAR HOOK-ASSOCIATED PROTEIN 1"/>
    <property type="match status" value="1"/>
</dbReference>
<dbReference type="GO" id="GO:0005576">
    <property type="term" value="C:extracellular region"/>
    <property type="evidence" value="ECO:0007669"/>
    <property type="project" value="UniProtKB-SubCell"/>
</dbReference>
<evidence type="ECO:0000256" key="2">
    <source>
        <dbReference type="ARBA" id="ARBA00004613"/>
    </source>
</evidence>
<dbReference type="NCBIfam" id="TIGR02492">
    <property type="entry name" value="flgK_ends"/>
    <property type="match status" value="1"/>
</dbReference>
<dbReference type="PANTHER" id="PTHR30033">
    <property type="entry name" value="FLAGELLAR HOOK-ASSOCIATED PROTEIN 1"/>
    <property type="match status" value="1"/>
</dbReference>
<keyword evidence="6" id="KW-0975">Bacterial flagellum</keyword>
<dbReference type="Pfam" id="PF22638">
    <property type="entry name" value="FlgK_D1"/>
    <property type="match status" value="1"/>
</dbReference>
<dbReference type="GO" id="GO:0005198">
    <property type="term" value="F:structural molecule activity"/>
    <property type="evidence" value="ECO:0007669"/>
    <property type="project" value="InterPro"/>
</dbReference>
<evidence type="ECO:0000313" key="10">
    <source>
        <dbReference type="Proteomes" id="UP000295351"/>
    </source>
</evidence>
<dbReference type="GO" id="GO:0044780">
    <property type="term" value="P:bacterial-type flagellum assembly"/>
    <property type="evidence" value="ECO:0007669"/>
    <property type="project" value="InterPro"/>
</dbReference>
<evidence type="ECO:0000259" key="7">
    <source>
        <dbReference type="Pfam" id="PF06429"/>
    </source>
</evidence>
<evidence type="ECO:0000256" key="6">
    <source>
        <dbReference type="ARBA" id="ARBA00023143"/>
    </source>
</evidence>
<keyword evidence="10" id="KW-1185">Reference proteome</keyword>
<feature type="domain" description="Flagellar hook-associated protein FlgK helical" evidence="8">
    <location>
        <begin position="85"/>
        <end position="304"/>
    </location>
</feature>
<name>A0A4R2CGL1_SHIGR</name>
<gene>
    <name evidence="9" type="ORF">EV665_12090</name>
</gene>
<evidence type="ECO:0000259" key="8">
    <source>
        <dbReference type="Pfam" id="PF22638"/>
    </source>
</evidence>
<evidence type="ECO:0000256" key="4">
    <source>
        <dbReference type="ARBA" id="ARBA00016244"/>
    </source>
</evidence>
<dbReference type="SUPFAM" id="SSF64518">
    <property type="entry name" value="Phase 1 flagellin"/>
    <property type="match status" value="1"/>
</dbReference>
<dbReference type="InterPro" id="IPR002371">
    <property type="entry name" value="FlgK"/>
</dbReference>
<dbReference type="AlphaFoldDB" id="A0A4R2CGL1"/>
<proteinExistence type="inferred from homology"/>
<evidence type="ECO:0000256" key="5">
    <source>
        <dbReference type="ARBA" id="ARBA00022525"/>
    </source>
</evidence>
<evidence type="ECO:0000313" key="9">
    <source>
        <dbReference type="EMBL" id="TCN38199.1"/>
    </source>
</evidence>
<comment type="caution">
    <text evidence="9">The sequence shown here is derived from an EMBL/GenBank/DDBJ whole genome shotgun (WGS) entry which is preliminary data.</text>
</comment>
<dbReference type="RefSeq" id="WP_064328896.1">
    <property type="nucleotide sequence ID" value="NZ_BAABEI010000012.1"/>
</dbReference>
<protein>
    <recommendedName>
        <fullName evidence="4">Flagellar hook-associated protein 1</fullName>
    </recommendedName>
</protein>
<evidence type="ECO:0000256" key="3">
    <source>
        <dbReference type="ARBA" id="ARBA00009677"/>
    </source>
</evidence>
<evidence type="ECO:0000256" key="1">
    <source>
        <dbReference type="ARBA" id="ARBA00004365"/>
    </source>
</evidence>
<dbReference type="InterPro" id="IPR053927">
    <property type="entry name" value="FlgK_helical"/>
</dbReference>
<keyword evidence="9" id="KW-0969">Cilium</keyword>
<keyword evidence="9" id="KW-0282">Flagellum</keyword>